<dbReference type="InParanoid" id="A0A2G5DIK4"/>
<feature type="compositionally biased region" description="Polar residues" evidence="1">
    <location>
        <begin position="49"/>
        <end position="65"/>
    </location>
</feature>
<dbReference type="EMBL" id="KZ305037">
    <property type="protein sequence ID" value="PIA43316.1"/>
    <property type="molecule type" value="Genomic_DNA"/>
</dbReference>
<keyword evidence="2" id="KW-0472">Membrane</keyword>
<sequence length="74" mass="8270">MSSKLQHFLSSENFYIPFLILLHFSFSSSLSVCFLKKTEDRCLTRITPSSSAAQPSLPMSGSDILQNPEFPANK</sequence>
<proteinExistence type="predicted"/>
<keyword evidence="4" id="KW-1185">Reference proteome</keyword>
<dbReference type="Proteomes" id="UP000230069">
    <property type="component" value="Unassembled WGS sequence"/>
</dbReference>
<evidence type="ECO:0000313" key="3">
    <source>
        <dbReference type="EMBL" id="PIA43316.1"/>
    </source>
</evidence>
<keyword evidence="2" id="KW-0812">Transmembrane</keyword>
<evidence type="ECO:0000313" key="4">
    <source>
        <dbReference type="Proteomes" id="UP000230069"/>
    </source>
</evidence>
<keyword evidence="2" id="KW-1133">Transmembrane helix</keyword>
<protein>
    <submittedName>
        <fullName evidence="3">Uncharacterized protein</fullName>
    </submittedName>
</protein>
<reference evidence="3 4" key="1">
    <citation type="submission" date="2017-09" db="EMBL/GenBank/DDBJ databases">
        <title>WGS assembly of Aquilegia coerulea Goldsmith.</title>
        <authorList>
            <person name="Hodges S."/>
            <person name="Kramer E."/>
            <person name="Nordborg M."/>
            <person name="Tomkins J."/>
            <person name="Borevitz J."/>
            <person name="Derieg N."/>
            <person name="Yan J."/>
            <person name="Mihaltcheva S."/>
            <person name="Hayes R.D."/>
            <person name="Rokhsar D."/>
        </authorList>
    </citation>
    <scope>NUCLEOTIDE SEQUENCE [LARGE SCALE GENOMIC DNA]</scope>
    <source>
        <strain evidence="4">cv. Goldsmith</strain>
    </source>
</reference>
<accession>A0A2G5DIK4</accession>
<evidence type="ECO:0000256" key="2">
    <source>
        <dbReference type="SAM" id="Phobius"/>
    </source>
</evidence>
<feature type="transmembrane region" description="Helical" evidence="2">
    <location>
        <begin position="14"/>
        <end position="35"/>
    </location>
</feature>
<organism evidence="3 4">
    <name type="scientific">Aquilegia coerulea</name>
    <name type="common">Rocky mountain columbine</name>
    <dbReference type="NCBI Taxonomy" id="218851"/>
    <lineage>
        <taxon>Eukaryota</taxon>
        <taxon>Viridiplantae</taxon>
        <taxon>Streptophyta</taxon>
        <taxon>Embryophyta</taxon>
        <taxon>Tracheophyta</taxon>
        <taxon>Spermatophyta</taxon>
        <taxon>Magnoliopsida</taxon>
        <taxon>Ranunculales</taxon>
        <taxon>Ranunculaceae</taxon>
        <taxon>Thalictroideae</taxon>
        <taxon>Aquilegia</taxon>
    </lineage>
</organism>
<name>A0A2G5DIK4_AQUCA</name>
<evidence type="ECO:0000256" key="1">
    <source>
        <dbReference type="SAM" id="MobiDB-lite"/>
    </source>
</evidence>
<dbReference type="AlphaFoldDB" id="A0A2G5DIK4"/>
<gene>
    <name evidence="3" type="ORF">AQUCO_02000616v1</name>
</gene>
<feature type="region of interest" description="Disordered" evidence="1">
    <location>
        <begin position="49"/>
        <end position="74"/>
    </location>
</feature>